<evidence type="ECO:0000313" key="3">
    <source>
        <dbReference type="Proteomes" id="UP000091956"/>
    </source>
</evidence>
<organism evidence="2 3">
    <name type="scientific">Pseudogymnoascus verrucosus</name>
    <dbReference type="NCBI Taxonomy" id="342668"/>
    <lineage>
        <taxon>Eukaryota</taxon>
        <taxon>Fungi</taxon>
        <taxon>Dikarya</taxon>
        <taxon>Ascomycota</taxon>
        <taxon>Pezizomycotina</taxon>
        <taxon>Leotiomycetes</taxon>
        <taxon>Thelebolales</taxon>
        <taxon>Thelebolaceae</taxon>
        <taxon>Pseudogymnoascus</taxon>
    </lineage>
</organism>
<name>A0A1B8GIU1_9PEZI</name>
<evidence type="ECO:0000256" key="1">
    <source>
        <dbReference type="SAM" id="MobiDB-lite"/>
    </source>
</evidence>
<dbReference type="AlphaFoldDB" id="A0A1B8GIU1"/>
<dbReference type="EMBL" id="KV460233">
    <property type="protein sequence ID" value="OBT95763.1"/>
    <property type="molecule type" value="Genomic_DNA"/>
</dbReference>
<dbReference type="Proteomes" id="UP000091956">
    <property type="component" value="Unassembled WGS sequence"/>
</dbReference>
<reference evidence="3" key="2">
    <citation type="journal article" date="2018" name="Nat. Commun.">
        <title>Extreme sensitivity to ultraviolet light in the fungal pathogen causing white-nose syndrome of bats.</title>
        <authorList>
            <person name="Palmer J.M."/>
            <person name="Drees K.P."/>
            <person name="Foster J.T."/>
            <person name="Lindner D.L."/>
        </authorList>
    </citation>
    <scope>NUCLEOTIDE SEQUENCE [LARGE SCALE GENOMIC DNA]</scope>
    <source>
        <strain evidence="3">UAMH 10579</strain>
    </source>
</reference>
<proteinExistence type="predicted"/>
<accession>A0A1B8GIU1</accession>
<evidence type="ECO:0000313" key="2">
    <source>
        <dbReference type="EMBL" id="OBT95763.1"/>
    </source>
</evidence>
<gene>
    <name evidence="2" type="ORF">VE01_06545</name>
</gene>
<sequence>METPPGNHPAIPNQRPRRPPSLPHALPTPPASPRPASVAIPIPPVSVLSIPATIARLLTYLDPTHQDYYRVEQHPNIRKAISMYESGELDGLRQVAIMRGGVMKREEAWEESFRRGRGAGCCCWIEARGEFLRFVEET</sequence>
<reference evidence="2 3" key="1">
    <citation type="submission" date="2016-03" db="EMBL/GenBank/DDBJ databases">
        <title>Comparative genomics of Pseudogymnoascus destructans, the fungus causing white-nose syndrome of bats.</title>
        <authorList>
            <person name="Palmer J.M."/>
            <person name="Drees K.P."/>
            <person name="Foster J.T."/>
            <person name="Lindner D.L."/>
        </authorList>
    </citation>
    <scope>NUCLEOTIDE SEQUENCE [LARGE SCALE GENOMIC DNA]</scope>
    <source>
        <strain evidence="2 3">UAMH 10579</strain>
    </source>
</reference>
<feature type="region of interest" description="Disordered" evidence="1">
    <location>
        <begin position="1"/>
        <end position="38"/>
    </location>
</feature>
<protein>
    <submittedName>
        <fullName evidence="2">Uncharacterized protein</fullName>
    </submittedName>
</protein>
<dbReference type="OrthoDB" id="3440170at2759"/>
<dbReference type="GeneID" id="28839931"/>
<dbReference type="RefSeq" id="XP_018129496.1">
    <property type="nucleotide sequence ID" value="XM_018275990.1"/>
</dbReference>
<keyword evidence="3" id="KW-1185">Reference proteome</keyword>
<feature type="compositionally biased region" description="Pro residues" evidence="1">
    <location>
        <begin position="19"/>
        <end position="33"/>
    </location>
</feature>
<feature type="non-terminal residue" evidence="2">
    <location>
        <position position="138"/>
    </location>
</feature>